<keyword evidence="9 13" id="KW-0479">Metal-binding</keyword>
<comment type="function">
    <text evidence="2 13">Catalyzes the insertion of molybdate into adenylated molybdopterin with the concomitant release of AMP.</text>
</comment>
<evidence type="ECO:0000256" key="3">
    <source>
        <dbReference type="ARBA" id="ARBA00005046"/>
    </source>
</evidence>
<evidence type="ECO:0000259" key="14">
    <source>
        <dbReference type="SMART" id="SM00852"/>
    </source>
</evidence>
<gene>
    <name evidence="15" type="ORF">DKZ56_14060</name>
</gene>
<dbReference type="EMBL" id="CP036528">
    <property type="protein sequence ID" value="QBK26869.1"/>
    <property type="molecule type" value="Genomic_DNA"/>
</dbReference>
<dbReference type="NCBIfam" id="NF045515">
    <property type="entry name" value="Glp_gephyrin"/>
    <property type="match status" value="1"/>
</dbReference>
<dbReference type="EC" id="2.10.1.1" evidence="5 13"/>
<dbReference type="NCBIfam" id="TIGR00177">
    <property type="entry name" value="molyb_syn"/>
    <property type="match status" value="1"/>
</dbReference>
<keyword evidence="10 13" id="KW-0460">Magnesium</keyword>
<dbReference type="RefSeq" id="WP_096552050.1">
    <property type="nucleotide sequence ID" value="NZ_CP036528.1"/>
</dbReference>
<dbReference type="Gene3D" id="2.170.190.11">
    <property type="entry name" value="Molybdopterin biosynthesis moea protein, domain 3"/>
    <property type="match status" value="1"/>
</dbReference>
<dbReference type="SUPFAM" id="SSF63867">
    <property type="entry name" value="MoeA C-terminal domain-like"/>
    <property type="match status" value="1"/>
</dbReference>
<proteinExistence type="inferred from homology"/>
<evidence type="ECO:0000256" key="9">
    <source>
        <dbReference type="ARBA" id="ARBA00022723"/>
    </source>
</evidence>
<dbReference type="FunFam" id="2.40.340.10:FF:000002">
    <property type="entry name" value="Molybdopterin molybdenumtransferase"/>
    <property type="match status" value="1"/>
</dbReference>
<evidence type="ECO:0000313" key="16">
    <source>
        <dbReference type="Proteomes" id="UP000291151"/>
    </source>
</evidence>
<dbReference type="Pfam" id="PF03454">
    <property type="entry name" value="MoeA_C"/>
    <property type="match status" value="1"/>
</dbReference>
<dbReference type="SMART" id="SM00852">
    <property type="entry name" value="MoCF_biosynth"/>
    <property type="match status" value="1"/>
</dbReference>
<comment type="pathway">
    <text evidence="3 13">Cofactor biosynthesis; molybdopterin biosynthesis.</text>
</comment>
<evidence type="ECO:0000256" key="13">
    <source>
        <dbReference type="RuleBase" id="RU365090"/>
    </source>
</evidence>
<dbReference type="SUPFAM" id="SSF63882">
    <property type="entry name" value="MoeA N-terminal region -like"/>
    <property type="match status" value="1"/>
</dbReference>
<evidence type="ECO:0000256" key="10">
    <source>
        <dbReference type="ARBA" id="ARBA00022842"/>
    </source>
</evidence>
<evidence type="ECO:0000256" key="1">
    <source>
        <dbReference type="ARBA" id="ARBA00001946"/>
    </source>
</evidence>
<dbReference type="Proteomes" id="UP000291151">
    <property type="component" value="Chromosome"/>
</dbReference>
<comment type="cofactor">
    <cofactor evidence="1 13">
        <name>Mg(2+)</name>
        <dbReference type="ChEBI" id="CHEBI:18420"/>
    </cofactor>
</comment>
<dbReference type="Pfam" id="PF03453">
    <property type="entry name" value="MoeA_N"/>
    <property type="match status" value="1"/>
</dbReference>
<dbReference type="GO" id="GO:0006777">
    <property type="term" value="P:Mo-molybdopterin cofactor biosynthetic process"/>
    <property type="evidence" value="ECO:0007669"/>
    <property type="project" value="UniProtKB-UniRule"/>
</dbReference>
<protein>
    <recommendedName>
        <fullName evidence="6 13">Molybdopterin molybdenumtransferase</fullName>
        <ecNumber evidence="5 13">2.10.1.1</ecNumber>
    </recommendedName>
</protein>
<evidence type="ECO:0000256" key="4">
    <source>
        <dbReference type="ARBA" id="ARBA00010763"/>
    </source>
</evidence>
<dbReference type="InterPro" id="IPR036425">
    <property type="entry name" value="MoaB/Mog-like_dom_sf"/>
</dbReference>
<dbReference type="Pfam" id="PF00994">
    <property type="entry name" value="MoCF_biosynth"/>
    <property type="match status" value="1"/>
</dbReference>
<dbReference type="GO" id="GO:0061599">
    <property type="term" value="F:molybdopterin molybdotransferase activity"/>
    <property type="evidence" value="ECO:0007669"/>
    <property type="project" value="UniProtKB-UniRule"/>
</dbReference>
<comment type="catalytic activity">
    <reaction evidence="12">
        <text>adenylyl-molybdopterin + molybdate = Mo-molybdopterin + AMP + H(+)</text>
        <dbReference type="Rhea" id="RHEA:35047"/>
        <dbReference type="ChEBI" id="CHEBI:15378"/>
        <dbReference type="ChEBI" id="CHEBI:36264"/>
        <dbReference type="ChEBI" id="CHEBI:62727"/>
        <dbReference type="ChEBI" id="CHEBI:71302"/>
        <dbReference type="ChEBI" id="CHEBI:456215"/>
        <dbReference type="EC" id="2.10.1.1"/>
    </reaction>
</comment>
<keyword evidence="11 13" id="KW-0501">Molybdenum cofactor biosynthesis</keyword>
<dbReference type="InterPro" id="IPR001453">
    <property type="entry name" value="MoaB/Mog_dom"/>
</dbReference>
<dbReference type="GO" id="GO:0005829">
    <property type="term" value="C:cytosol"/>
    <property type="evidence" value="ECO:0007669"/>
    <property type="project" value="TreeGrafter"/>
</dbReference>
<comment type="similarity">
    <text evidence="4 13">Belongs to the MoeA family.</text>
</comment>
<dbReference type="FunFam" id="3.40.980.10:FF:000004">
    <property type="entry name" value="Molybdopterin molybdenumtransferase"/>
    <property type="match status" value="1"/>
</dbReference>
<dbReference type="InterPro" id="IPR036135">
    <property type="entry name" value="MoeA_linker/N_sf"/>
</dbReference>
<dbReference type="InterPro" id="IPR038987">
    <property type="entry name" value="MoeA-like"/>
</dbReference>
<evidence type="ECO:0000256" key="11">
    <source>
        <dbReference type="ARBA" id="ARBA00023150"/>
    </source>
</evidence>
<evidence type="ECO:0000256" key="2">
    <source>
        <dbReference type="ARBA" id="ARBA00002901"/>
    </source>
</evidence>
<dbReference type="InterPro" id="IPR005111">
    <property type="entry name" value="MoeA_C_domain_IV"/>
</dbReference>
<organism evidence="15 16">
    <name type="scientific">Ureibacillus thermophilus</name>
    <dbReference type="NCBI Taxonomy" id="367743"/>
    <lineage>
        <taxon>Bacteria</taxon>
        <taxon>Bacillati</taxon>
        <taxon>Bacillota</taxon>
        <taxon>Bacilli</taxon>
        <taxon>Bacillales</taxon>
        <taxon>Caryophanaceae</taxon>
        <taxon>Ureibacillus</taxon>
    </lineage>
</organism>
<dbReference type="PANTHER" id="PTHR10192">
    <property type="entry name" value="MOLYBDOPTERIN BIOSYNTHESIS PROTEIN"/>
    <property type="match status" value="1"/>
</dbReference>
<dbReference type="Gene3D" id="2.40.340.10">
    <property type="entry name" value="MoeA, C-terminal, domain IV"/>
    <property type="match status" value="1"/>
</dbReference>
<evidence type="ECO:0000256" key="7">
    <source>
        <dbReference type="ARBA" id="ARBA00022505"/>
    </source>
</evidence>
<dbReference type="GO" id="GO:0046872">
    <property type="term" value="F:metal ion binding"/>
    <property type="evidence" value="ECO:0007669"/>
    <property type="project" value="UniProtKB-UniRule"/>
</dbReference>
<dbReference type="CDD" id="cd00887">
    <property type="entry name" value="MoeA"/>
    <property type="match status" value="1"/>
</dbReference>
<dbReference type="Gene3D" id="3.40.980.10">
    <property type="entry name" value="MoaB/Mog-like domain"/>
    <property type="match status" value="1"/>
</dbReference>
<evidence type="ECO:0000256" key="12">
    <source>
        <dbReference type="ARBA" id="ARBA00047317"/>
    </source>
</evidence>
<accession>A0A4P6UU38</accession>
<reference evidence="15 16" key="1">
    <citation type="submission" date="2019-02" db="EMBL/GenBank/DDBJ databases">
        <title>Ureibacillus thermophilus.</title>
        <authorList>
            <person name="Sunny J.S."/>
            <person name="Natarajan A."/>
            <person name="Saleena L.M."/>
        </authorList>
    </citation>
    <scope>NUCLEOTIDE SEQUENCE [LARGE SCALE GENOMIC DNA]</scope>
    <source>
        <strain evidence="15 16">LM102</strain>
    </source>
</reference>
<keyword evidence="16" id="KW-1185">Reference proteome</keyword>
<dbReference type="SUPFAM" id="SSF53218">
    <property type="entry name" value="Molybdenum cofactor biosynthesis proteins"/>
    <property type="match status" value="1"/>
</dbReference>
<evidence type="ECO:0000256" key="5">
    <source>
        <dbReference type="ARBA" id="ARBA00013269"/>
    </source>
</evidence>
<evidence type="ECO:0000313" key="15">
    <source>
        <dbReference type="EMBL" id="QBK26869.1"/>
    </source>
</evidence>
<dbReference type="AlphaFoldDB" id="A0A4P6UU38"/>
<dbReference type="InterPro" id="IPR005110">
    <property type="entry name" value="MoeA_linker/N"/>
</dbReference>
<keyword evidence="7 13" id="KW-0500">Molybdenum</keyword>
<dbReference type="KEGG" id="uth:DKZ56_14060"/>
<evidence type="ECO:0000256" key="6">
    <source>
        <dbReference type="ARBA" id="ARBA00021108"/>
    </source>
</evidence>
<dbReference type="InterPro" id="IPR036688">
    <property type="entry name" value="MoeA_C_domain_IV_sf"/>
</dbReference>
<evidence type="ECO:0000256" key="8">
    <source>
        <dbReference type="ARBA" id="ARBA00022679"/>
    </source>
</evidence>
<keyword evidence="8 13" id="KW-0808">Transferase</keyword>
<feature type="domain" description="MoaB/Mog" evidence="14">
    <location>
        <begin position="189"/>
        <end position="327"/>
    </location>
</feature>
<dbReference type="Gene3D" id="3.90.105.10">
    <property type="entry name" value="Molybdopterin biosynthesis moea protein, domain 2"/>
    <property type="match status" value="1"/>
</dbReference>
<sequence length="430" mass="46645">MLEKRNPIPVGEAVRRVMEFAFEAKKEVVPLTKAHGRFLAEDIAADIDVPAFDRSPYDGFAIRSIDSKGASRDNPVIFKVVGEIGAGYVFEGTVGKQEAVRIMTGAPIPKGCDAVVMLELTQEFEENGQSFMSIKRPFEAGTNISYRGEEVRKGEALIEKGEFINPGVIALLATFGVSDVPVFRKPVVGVIATGSELVEPGEALQPGKIRNSNAYMMMAQVERAGGTAMYLGKLKDDLEECIDAVLKAMQEVDLLITTGGVSVGDFDNVPAIYEAIGAKVLFNKVAMRPGSVTTVAVKDEKLLFGLSGNPSACYVGFELFVRPILRKAFGSKRPHLKRAQAILGADFPKPNPFTRFVRGTAFHENGTLKAIPSGFDKSSAVSSLAKANAFIVLPRGSRGYEKGMQVDVLLLDDQEGSEWPWDDIVKSYKL</sequence>
<dbReference type="PANTHER" id="PTHR10192:SF5">
    <property type="entry name" value="GEPHYRIN"/>
    <property type="match status" value="1"/>
</dbReference>
<dbReference type="UniPathway" id="UPA00344"/>
<name>A0A4P6UU38_9BACL</name>
<dbReference type="FunFam" id="2.170.190.11:FF:000001">
    <property type="entry name" value="Molybdopterin molybdenumtransferase"/>
    <property type="match status" value="1"/>
</dbReference>